<comment type="caution">
    <text evidence="1">The sequence shown here is derived from an EMBL/GenBank/DDBJ whole genome shotgun (WGS) entry which is preliminary data.</text>
</comment>
<gene>
    <name evidence="1" type="ORF">ATK78_1841</name>
</gene>
<name>A0A4R6SYU2_9SPHI</name>
<proteinExistence type="predicted"/>
<keyword evidence="2" id="KW-1185">Reference proteome</keyword>
<evidence type="ECO:0008006" key="3">
    <source>
        <dbReference type="Google" id="ProtNLM"/>
    </source>
</evidence>
<dbReference type="EMBL" id="SNYC01000004">
    <property type="protein sequence ID" value="TDQ09685.1"/>
    <property type="molecule type" value="Genomic_DNA"/>
</dbReference>
<sequence>MVIFTTYSIPMKQIPLKIFTLALFILAVLPDAFAQDFILKGVVMEKGTKKRIETAHIQVKRTGIYAFSNNFGLFEIKARVGDTLLIIRTEFNDQEVPVSSNKDLVVYLDRGTMLREVNINGQTKKQELTSMKKEYQAKGSFYQGKPPVLSFFFKPLTALYELFGRTPKNARRFARYYETELQQTLIDGFFNETIIQENTDLKGDELEKFMQDYRPEYEKAVNWGQYDAIKHIKDSYKKYKETLKK</sequence>
<dbReference type="InterPro" id="IPR008969">
    <property type="entry name" value="CarboxyPept-like_regulatory"/>
</dbReference>
<dbReference type="Proteomes" id="UP000295620">
    <property type="component" value="Unassembled WGS sequence"/>
</dbReference>
<accession>A0A4R6SYU2</accession>
<evidence type="ECO:0000313" key="1">
    <source>
        <dbReference type="EMBL" id="TDQ09685.1"/>
    </source>
</evidence>
<dbReference type="AlphaFoldDB" id="A0A4R6SYU2"/>
<reference evidence="1 2" key="1">
    <citation type="submission" date="2019-03" db="EMBL/GenBank/DDBJ databases">
        <title>Genomic Encyclopedia of Archaeal and Bacterial Type Strains, Phase II (KMG-II): from individual species to whole genera.</title>
        <authorList>
            <person name="Goeker M."/>
        </authorList>
    </citation>
    <scope>NUCLEOTIDE SEQUENCE [LARGE SCALE GENOMIC DNA]</scope>
    <source>
        <strain evidence="1 2">DSM 19035</strain>
    </source>
</reference>
<dbReference type="SUPFAM" id="SSF49464">
    <property type="entry name" value="Carboxypeptidase regulatory domain-like"/>
    <property type="match status" value="1"/>
</dbReference>
<organism evidence="1 2">
    <name type="scientific">Pedobacter metabolipauper</name>
    <dbReference type="NCBI Taxonomy" id="425513"/>
    <lineage>
        <taxon>Bacteria</taxon>
        <taxon>Pseudomonadati</taxon>
        <taxon>Bacteroidota</taxon>
        <taxon>Sphingobacteriia</taxon>
        <taxon>Sphingobacteriales</taxon>
        <taxon>Sphingobacteriaceae</taxon>
        <taxon>Pedobacter</taxon>
    </lineage>
</organism>
<protein>
    <recommendedName>
        <fullName evidence="3">Carboxypeptidase-like protein</fullName>
    </recommendedName>
</protein>
<evidence type="ECO:0000313" key="2">
    <source>
        <dbReference type="Proteomes" id="UP000295620"/>
    </source>
</evidence>